<dbReference type="InterPro" id="IPR006342">
    <property type="entry name" value="FkbM_mtfrase"/>
</dbReference>
<comment type="caution">
    <text evidence="2">The sequence shown here is derived from an EMBL/GenBank/DDBJ whole genome shotgun (WGS) entry which is preliminary data.</text>
</comment>
<protein>
    <submittedName>
        <fullName evidence="2">FkbM family methyltransferase</fullName>
    </submittedName>
</protein>
<dbReference type="GO" id="GO:0008168">
    <property type="term" value="F:methyltransferase activity"/>
    <property type="evidence" value="ECO:0007669"/>
    <property type="project" value="UniProtKB-KW"/>
</dbReference>
<name>A0ABU2GI13_9EURY</name>
<dbReference type="PANTHER" id="PTHR34203:SF15">
    <property type="entry name" value="SLL1173 PROTEIN"/>
    <property type="match status" value="1"/>
</dbReference>
<dbReference type="NCBIfam" id="TIGR01444">
    <property type="entry name" value="fkbM_fam"/>
    <property type="match status" value="1"/>
</dbReference>
<dbReference type="RefSeq" id="WP_310925319.1">
    <property type="nucleotide sequence ID" value="NZ_JAMQOP010000003.1"/>
</dbReference>
<accession>A0ABU2GI13</accession>
<keyword evidence="2" id="KW-0489">Methyltransferase</keyword>
<dbReference type="Pfam" id="PF05050">
    <property type="entry name" value="Methyltransf_21"/>
    <property type="match status" value="1"/>
</dbReference>
<dbReference type="Proteomes" id="UP001257060">
    <property type="component" value="Unassembled WGS sequence"/>
</dbReference>
<feature type="domain" description="Methyltransferase FkbM" evidence="1">
    <location>
        <begin position="115"/>
        <end position="271"/>
    </location>
</feature>
<dbReference type="InterPro" id="IPR052514">
    <property type="entry name" value="SAM-dependent_MTase"/>
</dbReference>
<reference evidence="2 3" key="1">
    <citation type="submission" date="2022-06" db="EMBL/GenBank/DDBJ databases">
        <title>Halogeometricum sp. a new haloarchaeum isolate from saline soil.</title>
        <authorList>
            <person name="Strakova D."/>
            <person name="Galisteo C."/>
            <person name="Sanchez-Porro C."/>
            <person name="Ventosa A."/>
        </authorList>
    </citation>
    <scope>NUCLEOTIDE SEQUENCE [LARGE SCALE GENOMIC DNA]</scope>
    <source>
        <strain evidence="2 3">S1BR25-6</strain>
    </source>
</reference>
<dbReference type="EMBL" id="JAMQOP010000003">
    <property type="protein sequence ID" value="MDS0300419.1"/>
    <property type="molecule type" value="Genomic_DNA"/>
</dbReference>
<dbReference type="InterPro" id="IPR029063">
    <property type="entry name" value="SAM-dependent_MTases_sf"/>
</dbReference>
<dbReference type="Gene3D" id="3.40.50.150">
    <property type="entry name" value="Vaccinia Virus protein VP39"/>
    <property type="match status" value="1"/>
</dbReference>
<sequence>MSLRNEVRARVRGGVDAARRVAVDRVAGTSLADAARRSGLTDALTDATNRAAAVVLPDEVVFRVGERETRFKVSTRFEYEGFAKYRTDPDRTVLKRFVRTLEGNGGDNEEDVFWDVGAHVGVYSVLAAERLPPERVVAIEPHPENVERLRENLERNGRDATVRRLALDDECGRAELGVSSPDGTGAFGVLNRTSAQRSVAVQTDRGDSLVADGVPAPTVLKVDVQGAELDVLRGLRHALLGCRTVYVNVYEKHFSRGDEGEEIRDVLESAGLTVERLVEWDGGHFLAAVREP</sequence>
<dbReference type="GO" id="GO:0032259">
    <property type="term" value="P:methylation"/>
    <property type="evidence" value="ECO:0007669"/>
    <property type="project" value="UniProtKB-KW"/>
</dbReference>
<proteinExistence type="predicted"/>
<gene>
    <name evidence="2" type="ORF">NDI76_16855</name>
</gene>
<dbReference type="SUPFAM" id="SSF53335">
    <property type="entry name" value="S-adenosyl-L-methionine-dependent methyltransferases"/>
    <property type="match status" value="1"/>
</dbReference>
<keyword evidence="3" id="KW-1185">Reference proteome</keyword>
<organism evidence="2 3">
    <name type="scientific">Halogeometricum salsisoli</name>
    <dbReference type="NCBI Taxonomy" id="2950536"/>
    <lineage>
        <taxon>Archaea</taxon>
        <taxon>Methanobacteriati</taxon>
        <taxon>Methanobacteriota</taxon>
        <taxon>Stenosarchaea group</taxon>
        <taxon>Halobacteria</taxon>
        <taxon>Halobacteriales</taxon>
        <taxon>Haloferacaceae</taxon>
        <taxon>Halogeometricum</taxon>
    </lineage>
</organism>
<dbReference type="PANTHER" id="PTHR34203">
    <property type="entry name" value="METHYLTRANSFERASE, FKBM FAMILY PROTEIN"/>
    <property type="match status" value="1"/>
</dbReference>
<keyword evidence="2" id="KW-0808">Transferase</keyword>
<evidence type="ECO:0000259" key="1">
    <source>
        <dbReference type="Pfam" id="PF05050"/>
    </source>
</evidence>
<evidence type="ECO:0000313" key="2">
    <source>
        <dbReference type="EMBL" id="MDS0300419.1"/>
    </source>
</evidence>
<evidence type="ECO:0000313" key="3">
    <source>
        <dbReference type="Proteomes" id="UP001257060"/>
    </source>
</evidence>